<keyword evidence="3" id="KW-1185">Reference proteome</keyword>
<feature type="transmembrane region" description="Helical" evidence="1">
    <location>
        <begin position="44"/>
        <end position="65"/>
    </location>
</feature>
<dbReference type="EMBL" id="SRYR01000016">
    <property type="protein sequence ID" value="TGY40140.1"/>
    <property type="molecule type" value="Genomic_DNA"/>
</dbReference>
<evidence type="ECO:0008006" key="4">
    <source>
        <dbReference type="Google" id="ProtNLM"/>
    </source>
</evidence>
<reference evidence="2 3" key="1">
    <citation type="submission" date="2019-04" db="EMBL/GenBank/DDBJ databases">
        <title>Microbes associate with the intestines of laboratory mice.</title>
        <authorList>
            <person name="Navarre W."/>
            <person name="Wong E."/>
            <person name="Huang K."/>
            <person name="Tropini C."/>
            <person name="Ng K."/>
            <person name="Yu B."/>
        </authorList>
    </citation>
    <scope>NUCLEOTIDE SEQUENCE [LARGE SCALE GENOMIC DNA]</scope>
    <source>
        <strain evidence="2 3">NM50_B9-20</strain>
    </source>
</reference>
<feature type="transmembrane region" description="Helical" evidence="1">
    <location>
        <begin position="71"/>
        <end position="90"/>
    </location>
</feature>
<feature type="transmembrane region" description="Helical" evidence="1">
    <location>
        <begin position="5"/>
        <end position="23"/>
    </location>
</feature>
<dbReference type="AlphaFoldDB" id="A0A4V3RKR0"/>
<protein>
    <recommendedName>
        <fullName evidence="4">DUF3784 domain-containing protein</fullName>
    </recommendedName>
</protein>
<evidence type="ECO:0000313" key="2">
    <source>
        <dbReference type="EMBL" id="TGY40140.1"/>
    </source>
</evidence>
<evidence type="ECO:0000313" key="3">
    <source>
        <dbReference type="Proteomes" id="UP000306888"/>
    </source>
</evidence>
<dbReference type="RefSeq" id="WP_136008205.1">
    <property type="nucleotide sequence ID" value="NZ_SRYR01000016.1"/>
</dbReference>
<accession>A0A4V3RKR0</accession>
<name>A0A4V3RKR0_9CLOT</name>
<keyword evidence="1" id="KW-1133">Transmembrane helix</keyword>
<dbReference type="Proteomes" id="UP000306888">
    <property type="component" value="Unassembled WGS sequence"/>
</dbReference>
<sequence>MDLLFIMGCIIVTIFIVYNIVCYKNKKTVYMLNDKYIVLNDNYYTTQLIFGLVNSVLLLVFYLAWNVTDRNPPIFLFTTIIIFWGLNYMLEFYARKKGYIGTKDGF</sequence>
<keyword evidence="1" id="KW-0812">Transmembrane</keyword>
<gene>
    <name evidence="2" type="ORF">E5347_15870</name>
</gene>
<evidence type="ECO:0000256" key="1">
    <source>
        <dbReference type="SAM" id="Phobius"/>
    </source>
</evidence>
<comment type="caution">
    <text evidence="2">The sequence shown here is derived from an EMBL/GenBank/DDBJ whole genome shotgun (WGS) entry which is preliminary data.</text>
</comment>
<keyword evidence="1" id="KW-0472">Membrane</keyword>
<proteinExistence type="predicted"/>
<dbReference type="OrthoDB" id="2083397at2"/>
<organism evidence="2 3">
    <name type="scientific">Clostridium sartagoforme</name>
    <dbReference type="NCBI Taxonomy" id="84031"/>
    <lineage>
        <taxon>Bacteria</taxon>
        <taxon>Bacillati</taxon>
        <taxon>Bacillota</taxon>
        <taxon>Clostridia</taxon>
        <taxon>Eubacteriales</taxon>
        <taxon>Clostridiaceae</taxon>
        <taxon>Clostridium</taxon>
    </lineage>
</organism>